<dbReference type="GO" id="GO:0035861">
    <property type="term" value="C:site of double-strand break"/>
    <property type="evidence" value="ECO:0007669"/>
    <property type="project" value="TreeGrafter"/>
</dbReference>
<evidence type="ECO:0000313" key="2">
    <source>
        <dbReference type="Proteomes" id="UP000321570"/>
    </source>
</evidence>
<reference evidence="1 2" key="1">
    <citation type="submission" date="2019-07" db="EMBL/GenBank/DDBJ databases">
        <authorList>
            <person name="Jastrzebski P J."/>
            <person name="Paukszto L."/>
            <person name="Jastrzebski P J."/>
        </authorList>
    </citation>
    <scope>NUCLEOTIDE SEQUENCE [LARGE SCALE GENOMIC DNA]</scope>
    <source>
        <strain evidence="1 2">WMS-il1</strain>
    </source>
</reference>
<protein>
    <submittedName>
        <fullName evidence="1">Uncharacterized protein</fullName>
    </submittedName>
</protein>
<dbReference type="GO" id="GO:0015074">
    <property type="term" value="P:DNA integration"/>
    <property type="evidence" value="ECO:0007669"/>
    <property type="project" value="TreeGrafter"/>
</dbReference>
<dbReference type="GO" id="GO:0003697">
    <property type="term" value="F:single-stranded DNA binding"/>
    <property type="evidence" value="ECO:0007669"/>
    <property type="project" value="TreeGrafter"/>
</dbReference>
<dbReference type="GO" id="GO:0000793">
    <property type="term" value="C:condensed chromosome"/>
    <property type="evidence" value="ECO:0007669"/>
    <property type="project" value="TreeGrafter"/>
</dbReference>
<dbReference type="GO" id="GO:0003690">
    <property type="term" value="F:double-stranded DNA binding"/>
    <property type="evidence" value="ECO:0007669"/>
    <property type="project" value="TreeGrafter"/>
</dbReference>
<accession>A0A564Z981</accession>
<dbReference type="GO" id="GO:0046975">
    <property type="term" value="F:histone H3K36 methyltransferase activity"/>
    <property type="evidence" value="ECO:0007669"/>
    <property type="project" value="TreeGrafter"/>
</dbReference>
<dbReference type="PANTHER" id="PTHR46060">
    <property type="entry name" value="MARINER MOS1 TRANSPOSASE-LIKE PROTEIN"/>
    <property type="match status" value="1"/>
</dbReference>
<dbReference type="GO" id="GO:0031297">
    <property type="term" value="P:replication fork processing"/>
    <property type="evidence" value="ECO:0007669"/>
    <property type="project" value="TreeGrafter"/>
</dbReference>
<dbReference type="GO" id="GO:0044547">
    <property type="term" value="F:DNA topoisomerase binding"/>
    <property type="evidence" value="ECO:0007669"/>
    <property type="project" value="TreeGrafter"/>
</dbReference>
<dbReference type="Proteomes" id="UP000321570">
    <property type="component" value="Unassembled WGS sequence"/>
</dbReference>
<dbReference type="GO" id="GO:0000729">
    <property type="term" value="P:DNA double-strand break processing"/>
    <property type="evidence" value="ECO:0007669"/>
    <property type="project" value="TreeGrafter"/>
</dbReference>
<dbReference type="Gene3D" id="3.30.420.10">
    <property type="entry name" value="Ribonuclease H-like superfamily/Ribonuclease H"/>
    <property type="match status" value="1"/>
</dbReference>
<gene>
    <name evidence="1" type="ORF">WMSIL1_LOCUS13543</name>
</gene>
<dbReference type="Pfam" id="PF01359">
    <property type="entry name" value="Transposase_1"/>
    <property type="match status" value="1"/>
</dbReference>
<dbReference type="GO" id="GO:0044774">
    <property type="term" value="P:mitotic DNA integrity checkpoint signaling"/>
    <property type="evidence" value="ECO:0007669"/>
    <property type="project" value="TreeGrafter"/>
</dbReference>
<dbReference type="InterPro" id="IPR052709">
    <property type="entry name" value="Transposase-MT_Hybrid"/>
</dbReference>
<organism evidence="1 2">
    <name type="scientific">Hymenolepis diminuta</name>
    <name type="common">Rat tapeworm</name>
    <dbReference type="NCBI Taxonomy" id="6216"/>
    <lineage>
        <taxon>Eukaryota</taxon>
        <taxon>Metazoa</taxon>
        <taxon>Spiralia</taxon>
        <taxon>Lophotrochozoa</taxon>
        <taxon>Platyhelminthes</taxon>
        <taxon>Cestoda</taxon>
        <taxon>Eucestoda</taxon>
        <taxon>Cyclophyllidea</taxon>
        <taxon>Hymenolepididae</taxon>
        <taxon>Hymenolepis</taxon>
    </lineage>
</organism>
<dbReference type="AlphaFoldDB" id="A0A564Z981"/>
<dbReference type="GO" id="GO:0042800">
    <property type="term" value="F:histone H3K4 methyltransferase activity"/>
    <property type="evidence" value="ECO:0007669"/>
    <property type="project" value="TreeGrafter"/>
</dbReference>
<feature type="non-terminal residue" evidence="1">
    <location>
        <position position="1"/>
    </location>
</feature>
<dbReference type="PANTHER" id="PTHR46060:SF2">
    <property type="entry name" value="HISTONE-LYSINE N-METHYLTRANSFERASE SETMAR"/>
    <property type="match status" value="1"/>
</dbReference>
<dbReference type="GO" id="GO:0005634">
    <property type="term" value="C:nucleus"/>
    <property type="evidence" value="ECO:0007669"/>
    <property type="project" value="TreeGrafter"/>
</dbReference>
<sequence>KNTYGNDVVNKNTYRWWFSAGGFKKDEFSLKDERRTESKMLKKLNSEQLQVAIDESPTCLTRELSKTFHVSRHMTIYREMKRPKGKISKTGKWVLHDLSEINKQQRVICCLSPRSRELQAPFLNRIITNSDKKWILYNKIRTVVQSQFHDRDNSGLHMRKIILCVWRDLKGIVYYELMGDDQTIKSEVYCHQLARLKAV</sequence>
<dbReference type="EMBL" id="CABIJS010000697">
    <property type="protein sequence ID" value="VUZ56057.1"/>
    <property type="molecule type" value="Genomic_DNA"/>
</dbReference>
<name>A0A564Z981_HYMDI</name>
<dbReference type="InterPro" id="IPR001888">
    <property type="entry name" value="Transposase_1"/>
</dbReference>
<proteinExistence type="predicted"/>
<evidence type="ECO:0000313" key="1">
    <source>
        <dbReference type="EMBL" id="VUZ56057.1"/>
    </source>
</evidence>
<keyword evidence="2" id="KW-1185">Reference proteome</keyword>
<dbReference type="GO" id="GO:0000014">
    <property type="term" value="F:single-stranded DNA endodeoxyribonuclease activity"/>
    <property type="evidence" value="ECO:0007669"/>
    <property type="project" value="TreeGrafter"/>
</dbReference>
<dbReference type="InterPro" id="IPR036397">
    <property type="entry name" value="RNaseH_sf"/>
</dbReference>
<dbReference type="GO" id="GO:0006303">
    <property type="term" value="P:double-strand break repair via nonhomologous end joining"/>
    <property type="evidence" value="ECO:0007669"/>
    <property type="project" value="TreeGrafter"/>
</dbReference>